<dbReference type="InterPro" id="IPR007345">
    <property type="entry name" value="Polysacch_pyruvyl_Trfase"/>
</dbReference>
<dbReference type="Proteomes" id="UP000184520">
    <property type="component" value="Unassembled WGS sequence"/>
</dbReference>
<protein>
    <submittedName>
        <fullName evidence="2">Polysaccharide pyruvyl transferase family protein WcaK</fullName>
    </submittedName>
</protein>
<keyword evidence="2" id="KW-0808">Transferase</keyword>
<evidence type="ECO:0000259" key="1">
    <source>
        <dbReference type="Pfam" id="PF04230"/>
    </source>
</evidence>
<sequence>MEIRNILLINAYSFKNLGDSGIVVAMINLLKKDYPNAKISVMSGSYEENKSFYSRYNVESVEPIWNIKRRKNFIAKYIDGLLSLLKLISVPGHSDFRLFRNADVIISVGGGYLYSSVKGPLGLGLINSLFHYYVGVRLKKCVIGFPQSVGPFNHKIDKFISEFVLSKISRLYLRESRSLENFSRKKNIKLLPDIALCKWFDVKKHSSTGDIINVGVTVLDWRFASRGDDWNSIIEYLEKIKIALKDLSVKHKKSIVVKIYPQVDVSENDSDLYVSNLLCESLIVSGLESKVVRINKLSHEEIIREYARNDLFIASRMHSAIFAINGNLPPIALAYQPKTAGTLEVVGLGDNALDIKTFKPDELLERLLLNIHSNFTYDYPEESIRQDLKEVIK</sequence>
<dbReference type="OrthoDB" id="1814359at2"/>
<dbReference type="RefSeq" id="WP_073320049.1">
    <property type="nucleotide sequence ID" value="NZ_FQWD01000002.1"/>
</dbReference>
<dbReference type="STRING" id="634436.SAMN05216361_1456"/>
<evidence type="ECO:0000313" key="3">
    <source>
        <dbReference type="Proteomes" id="UP000184520"/>
    </source>
</evidence>
<evidence type="ECO:0000313" key="2">
    <source>
        <dbReference type="EMBL" id="SHG14868.1"/>
    </source>
</evidence>
<accession>A0A1M5HG52</accession>
<dbReference type="AlphaFoldDB" id="A0A1M5HG52"/>
<dbReference type="PANTHER" id="PTHR36836:SF1">
    <property type="entry name" value="COLANIC ACID BIOSYNTHESIS PROTEIN WCAK"/>
    <property type="match status" value="1"/>
</dbReference>
<organism evidence="2 3">
    <name type="scientific">Marisediminitalea aggregata</name>
    <dbReference type="NCBI Taxonomy" id="634436"/>
    <lineage>
        <taxon>Bacteria</taxon>
        <taxon>Pseudomonadati</taxon>
        <taxon>Pseudomonadota</taxon>
        <taxon>Gammaproteobacteria</taxon>
        <taxon>Alteromonadales</taxon>
        <taxon>Alteromonadaceae</taxon>
        <taxon>Marisediminitalea</taxon>
    </lineage>
</organism>
<reference evidence="3" key="1">
    <citation type="submission" date="2016-11" db="EMBL/GenBank/DDBJ databases">
        <authorList>
            <person name="Varghese N."/>
            <person name="Submissions S."/>
        </authorList>
    </citation>
    <scope>NUCLEOTIDE SEQUENCE [LARGE SCALE GENOMIC DNA]</scope>
    <source>
        <strain evidence="3">CGMCC 1.8995</strain>
    </source>
</reference>
<proteinExistence type="predicted"/>
<name>A0A1M5HG52_9ALTE</name>
<dbReference type="Pfam" id="PF04230">
    <property type="entry name" value="PS_pyruv_trans"/>
    <property type="match status" value="1"/>
</dbReference>
<keyword evidence="3" id="KW-1185">Reference proteome</keyword>
<dbReference type="EMBL" id="FQWD01000002">
    <property type="protein sequence ID" value="SHG14868.1"/>
    <property type="molecule type" value="Genomic_DNA"/>
</dbReference>
<dbReference type="PANTHER" id="PTHR36836">
    <property type="entry name" value="COLANIC ACID BIOSYNTHESIS PROTEIN WCAK"/>
    <property type="match status" value="1"/>
</dbReference>
<dbReference type="GO" id="GO:0016740">
    <property type="term" value="F:transferase activity"/>
    <property type="evidence" value="ECO:0007669"/>
    <property type="project" value="UniProtKB-KW"/>
</dbReference>
<gene>
    <name evidence="2" type="ORF">SAMN05216361_1456</name>
</gene>
<feature type="domain" description="Polysaccharide pyruvyl transferase" evidence="1">
    <location>
        <begin position="16"/>
        <end position="336"/>
    </location>
</feature>